<feature type="transmembrane region" description="Helical" evidence="2">
    <location>
        <begin position="318"/>
        <end position="339"/>
    </location>
</feature>
<gene>
    <name evidence="4" type="primary">LOC105843837</name>
</gene>
<dbReference type="RefSeq" id="XP_065657599.1">
    <property type="nucleotide sequence ID" value="XM_065801527.1"/>
</dbReference>
<keyword evidence="2" id="KW-1133">Transmembrane helix</keyword>
<dbReference type="InterPro" id="IPR038050">
    <property type="entry name" value="Neuro_actylchol_rec"/>
</dbReference>
<keyword evidence="3" id="KW-1185">Reference proteome</keyword>
<protein>
    <submittedName>
        <fullName evidence="4">Gamma-aminobutyric acid receptor subunit beta-1 isoform X2</fullName>
    </submittedName>
</protein>
<dbReference type="Gene3D" id="1.20.58.390">
    <property type="entry name" value="Neurotransmitter-gated ion-channel transmembrane domain"/>
    <property type="match status" value="1"/>
</dbReference>
<evidence type="ECO:0000256" key="2">
    <source>
        <dbReference type="SAM" id="Phobius"/>
    </source>
</evidence>
<dbReference type="Proteomes" id="UP001652625">
    <property type="component" value="Chromosome 07"/>
</dbReference>
<comment type="subcellular location">
    <subcellularLocation>
        <location evidence="1">Membrane</location>
        <topology evidence="1">Multi-pass membrane protein</topology>
    </subcellularLocation>
</comment>
<accession>A0ABM4C7K5</accession>
<dbReference type="InterPro" id="IPR006201">
    <property type="entry name" value="Neur_channel"/>
</dbReference>
<feature type="transmembrane region" description="Helical" evidence="2">
    <location>
        <begin position="351"/>
        <end position="373"/>
    </location>
</feature>
<keyword evidence="4" id="KW-0675">Receptor</keyword>
<feature type="transmembrane region" description="Helical" evidence="2">
    <location>
        <begin position="425"/>
        <end position="448"/>
    </location>
</feature>
<dbReference type="PANTHER" id="PTHR18945">
    <property type="entry name" value="NEUROTRANSMITTER GATED ION CHANNEL"/>
    <property type="match status" value="1"/>
</dbReference>
<feature type="transmembrane region" description="Helical" evidence="2">
    <location>
        <begin position="385"/>
        <end position="405"/>
    </location>
</feature>
<evidence type="ECO:0000256" key="1">
    <source>
        <dbReference type="ARBA" id="ARBA00004141"/>
    </source>
</evidence>
<dbReference type="GeneID" id="105843837"/>
<keyword evidence="2" id="KW-0812">Transmembrane</keyword>
<reference evidence="4" key="1">
    <citation type="submission" date="2025-08" db="UniProtKB">
        <authorList>
            <consortium name="RefSeq"/>
        </authorList>
    </citation>
    <scope>IDENTIFICATION</scope>
</reference>
<dbReference type="InterPro" id="IPR036734">
    <property type="entry name" value="Neur_chan_lig-bd_sf"/>
</dbReference>
<organism evidence="3 4">
    <name type="scientific">Hydra vulgaris</name>
    <name type="common">Hydra</name>
    <name type="synonym">Hydra attenuata</name>
    <dbReference type="NCBI Taxonomy" id="6087"/>
    <lineage>
        <taxon>Eukaryota</taxon>
        <taxon>Metazoa</taxon>
        <taxon>Cnidaria</taxon>
        <taxon>Hydrozoa</taxon>
        <taxon>Hydroidolina</taxon>
        <taxon>Anthoathecata</taxon>
        <taxon>Aplanulata</taxon>
        <taxon>Hydridae</taxon>
        <taxon>Hydra</taxon>
    </lineage>
</organism>
<dbReference type="InterPro" id="IPR036719">
    <property type="entry name" value="Neuro-gated_channel_TM_sf"/>
</dbReference>
<dbReference type="SUPFAM" id="SSF90112">
    <property type="entry name" value="Neurotransmitter-gated ion-channel transmembrane pore"/>
    <property type="match status" value="1"/>
</dbReference>
<evidence type="ECO:0000313" key="4">
    <source>
        <dbReference type="RefSeq" id="XP_065657599.1"/>
    </source>
</evidence>
<sequence length="464" mass="53719">MIYSNNQSDSEKAFKWHSRILQSEIVNQYSGEMFLRIVLETPISKNLQIDWYSNNNILCLKQSKFGGMWRISKVTDEAVYCKVDKLEGYEWEVEESLEADFNVNIVKNSYNDNKNLLGYAFFSSPIYVHCRCTLLNLDEIDTVGQSFVASVYCELRLRDISTLSDPLYVNEYLQILNIMEHVDFLNIKSEESKETYNSYSLSSRSVDSKLLYDYTLKIKAKATFSKGMELKMFPFDEQLLNIILTVNRPCSGVVLIHNIEYTSKFLCRSFQHDGAFKIVFNETMFGIVSKSDRSESSSGYEYPRITFSILLSRRSRSYISNTMIPIAVISCLSLVNFGLNEDGSKMDTSSRLSITLTLLLTAVAYKFVVSSALPVLPYNTLLDWYVWFCFAFICLNVCEVTFYPTYVSSFPPEGRYAISKNETNIFYIFIVIFVIGNLVWLVFILWYLSKLKKTHHLKKLQLYL</sequence>
<evidence type="ECO:0000313" key="3">
    <source>
        <dbReference type="Proteomes" id="UP001652625"/>
    </source>
</evidence>
<proteinExistence type="predicted"/>
<keyword evidence="2" id="KW-0472">Membrane</keyword>
<dbReference type="Gene3D" id="2.70.170.10">
    <property type="entry name" value="Neurotransmitter-gated ion-channel ligand-binding domain"/>
    <property type="match status" value="1"/>
</dbReference>
<name>A0ABM4C7K5_HYDVU</name>